<reference evidence="2 3" key="1">
    <citation type="journal article" date="2018" name="Front. Plant Sci.">
        <title>Red Clover (Trifolium pratense) and Zigzag Clover (T. medium) - A Picture of Genomic Similarities and Differences.</title>
        <authorList>
            <person name="Dluhosova J."/>
            <person name="Istvanek J."/>
            <person name="Nedelnik J."/>
            <person name="Repkova J."/>
        </authorList>
    </citation>
    <scope>NUCLEOTIDE SEQUENCE [LARGE SCALE GENOMIC DNA]</scope>
    <source>
        <strain evidence="3">cv. 10/8</strain>
        <tissue evidence="2">Leaf</tissue>
    </source>
</reference>
<feature type="region of interest" description="Disordered" evidence="1">
    <location>
        <begin position="1"/>
        <end position="33"/>
    </location>
</feature>
<accession>A0A392MHJ0</accession>
<keyword evidence="3" id="KW-1185">Reference proteome</keyword>
<proteinExistence type="predicted"/>
<evidence type="ECO:0000256" key="1">
    <source>
        <dbReference type="SAM" id="MobiDB-lite"/>
    </source>
</evidence>
<dbReference type="AlphaFoldDB" id="A0A392MHJ0"/>
<evidence type="ECO:0000313" key="2">
    <source>
        <dbReference type="EMBL" id="MCH86970.1"/>
    </source>
</evidence>
<dbReference type="EMBL" id="LXQA010011284">
    <property type="protein sequence ID" value="MCH86970.1"/>
    <property type="molecule type" value="Genomic_DNA"/>
</dbReference>
<name>A0A392MHJ0_9FABA</name>
<gene>
    <name evidence="2" type="ORF">A2U01_0007834</name>
</gene>
<protein>
    <submittedName>
        <fullName evidence="2">Uncharacterized protein</fullName>
    </submittedName>
</protein>
<organism evidence="2 3">
    <name type="scientific">Trifolium medium</name>
    <dbReference type="NCBI Taxonomy" id="97028"/>
    <lineage>
        <taxon>Eukaryota</taxon>
        <taxon>Viridiplantae</taxon>
        <taxon>Streptophyta</taxon>
        <taxon>Embryophyta</taxon>
        <taxon>Tracheophyta</taxon>
        <taxon>Spermatophyta</taxon>
        <taxon>Magnoliopsida</taxon>
        <taxon>eudicotyledons</taxon>
        <taxon>Gunneridae</taxon>
        <taxon>Pentapetalae</taxon>
        <taxon>rosids</taxon>
        <taxon>fabids</taxon>
        <taxon>Fabales</taxon>
        <taxon>Fabaceae</taxon>
        <taxon>Papilionoideae</taxon>
        <taxon>50 kb inversion clade</taxon>
        <taxon>NPAAA clade</taxon>
        <taxon>Hologalegina</taxon>
        <taxon>IRL clade</taxon>
        <taxon>Trifolieae</taxon>
        <taxon>Trifolium</taxon>
    </lineage>
</organism>
<comment type="caution">
    <text evidence="2">The sequence shown here is derived from an EMBL/GenBank/DDBJ whole genome shotgun (WGS) entry which is preliminary data.</text>
</comment>
<evidence type="ECO:0000313" key="3">
    <source>
        <dbReference type="Proteomes" id="UP000265520"/>
    </source>
</evidence>
<sequence length="118" mass="13921">MAKKATSEIAQKKFKTNGSDSKQRNQRLPSHLGKDIRISKKLIHVSRNHSRIRNTWHNPQKCHHTKTSFQSWTLKHRRMHLQYGKHIQPLISHYDGIPAYSNPSSTYAAYECRYDPKR</sequence>
<dbReference type="Proteomes" id="UP000265520">
    <property type="component" value="Unassembled WGS sequence"/>
</dbReference>